<protein>
    <submittedName>
        <fullName evidence="3">Uncharacterized protein</fullName>
    </submittedName>
</protein>
<name>A0A9Q0F3Y3_9ROSI</name>
<dbReference type="InterPro" id="IPR004158">
    <property type="entry name" value="DUF247_pln"/>
</dbReference>
<feature type="compositionally biased region" description="Pro residues" evidence="1">
    <location>
        <begin position="439"/>
        <end position="467"/>
    </location>
</feature>
<dbReference type="AlphaFoldDB" id="A0A9Q0F3Y3"/>
<dbReference type="EMBL" id="JAKUCV010007157">
    <property type="protein sequence ID" value="KAJ4824545.1"/>
    <property type="molecule type" value="Genomic_DNA"/>
</dbReference>
<evidence type="ECO:0000313" key="3">
    <source>
        <dbReference type="EMBL" id="KAJ4824545.1"/>
    </source>
</evidence>
<feature type="region of interest" description="Disordered" evidence="1">
    <location>
        <begin position="233"/>
        <end position="254"/>
    </location>
</feature>
<keyword evidence="2" id="KW-0812">Transmembrane</keyword>
<dbReference type="OrthoDB" id="1846188at2759"/>
<evidence type="ECO:0000256" key="1">
    <source>
        <dbReference type="SAM" id="MobiDB-lite"/>
    </source>
</evidence>
<dbReference type="Pfam" id="PF03140">
    <property type="entry name" value="DUF247"/>
    <property type="match status" value="1"/>
</dbReference>
<keyword evidence="4" id="KW-1185">Reference proteome</keyword>
<accession>A0A9Q0F3Y3</accession>
<feature type="transmembrane region" description="Helical" evidence="2">
    <location>
        <begin position="407"/>
        <end position="431"/>
    </location>
</feature>
<organism evidence="3 4">
    <name type="scientific">Turnera subulata</name>
    <dbReference type="NCBI Taxonomy" id="218843"/>
    <lineage>
        <taxon>Eukaryota</taxon>
        <taxon>Viridiplantae</taxon>
        <taxon>Streptophyta</taxon>
        <taxon>Embryophyta</taxon>
        <taxon>Tracheophyta</taxon>
        <taxon>Spermatophyta</taxon>
        <taxon>Magnoliopsida</taxon>
        <taxon>eudicotyledons</taxon>
        <taxon>Gunneridae</taxon>
        <taxon>Pentapetalae</taxon>
        <taxon>rosids</taxon>
        <taxon>fabids</taxon>
        <taxon>Malpighiales</taxon>
        <taxon>Passifloraceae</taxon>
        <taxon>Turnera</taxon>
    </lineage>
</organism>
<gene>
    <name evidence="3" type="ORF">Tsubulata_027473</name>
</gene>
<reference evidence="3" key="2">
    <citation type="journal article" date="2023" name="Plants (Basel)">
        <title>Annotation of the Turnera subulata (Passifloraceae) Draft Genome Reveals the S-Locus Evolved after the Divergence of Turneroideae from Passifloroideae in a Stepwise Manner.</title>
        <authorList>
            <person name="Henning P.M."/>
            <person name="Roalson E.H."/>
            <person name="Mir W."/>
            <person name="McCubbin A.G."/>
            <person name="Shore J.S."/>
        </authorList>
    </citation>
    <scope>NUCLEOTIDE SEQUENCE</scope>
    <source>
        <strain evidence="3">F60SS</strain>
    </source>
</reference>
<proteinExistence type="predicted"/>
<keyword evidence="2" id="KW-1133">Transmembrane helix</keyword>
<reference evidence="3" key="1">
    <citation type="submission" date="2022-02" db="EMBL/GenBank/DDBJ databases">
        <authorList>
            <person name="Henning P.M."/>
            <person name="McCubbin A.G."/>
            <person name="Shore J.S."/>
        </authorList>
    </citation>
    <scope>NUCLEOTIDE SEQUENCE</scope>
    <source>
        <strain evidence="3">F60SS</strain>
        <tissue evidence="3">Leaves</tissue>
    </source>
</reference>
<comment type="caution">
    <text evidence="3">The sequence shown here is derived from an EMBL/GenBank/DDBJ whole genome shotgun (WGS) entry which is preliminary data.</text>
</comment>
<evidence type="ECO:0000313" key="4">
    <source>
        <dbReference type="Proteomes" id="UP001141552"/>
    </source>
</evidence>
<evidence type="ECO:0000256" key="2">
    <source>
        <dbReference type="SAM" id="Phobius"/>
    </source>
</evidence>
<keyword evidence="2" id="KW-0472">Membrane</keyword>
<dbReference type="Proteomes" id="UP001141552">
    <property type="component" value="Unassembled WGS sequence"/>
</dbReference>
<feature type="region of interest" description="Disordered" evidence="1">
    <location>
        <begin position="439"/>
        <end position="475"/>
    </location>
</feature>
<sequence length="475" mass="53793">MEDSKVAVGVVAGELETLANATKNQNVHWNRRSIYKVPASLSAMNRPAYSPQTVSLGPYHCTREDLKPMEEHKQRALRYFLKRTKKPLPLFVEALSPEVQILRDSYDQLDKSWQGDDKSFLKLMILDGCFLLEIMNLDNISTDFSNYDKDDPVFSSHGKLYVVPHIQRDMLMIENQLPMLVLYKLVAPLHDGIEDHDYVNNLVLGFFRRINKPESQGGKFLHVLDLYRKSLLMPPAKPQQPSRRRPPKRRTDDNNWIIRSATELDEAGVTLKKSESTSLEDIRFRRGVLRLPAMVVDDATEAMFLNLIALERLHVGTGNQVTSYVCFMDSIIDTERDVALLHSKGIVRNALGSDKAVAKMFNSLSKDLTPDLDSSLGVIRKDVSAYCKKKWNEWRANLIHTYFRSPWALLTVIAASILFALTVAQTVYTIYPYYNTNDSPPPPSAPPPTVSVAPPPAPAPAPAFPPPKRSRRPFH</sequence>
<dbReference type="PANTHER" id="PTHR31170">
    <property type="entry name" value="BNAC04G53230D PROTEIN"/>
    <property type="match status" value="1"/>
</dbReference>
<dbReference type="PANTHER" id="PTHR31170:SF18">
    <property type="entry name" value="(WILD MALAYSIAN BANANA) HYPOTHETICAL PROTEIN"/>
    <property type="match status" value="1"/>
</dbReference>